<gene>
    <name evidence="2" type="ORF">OXX778_LOCUS3473</name>
</gene>
<dbReference type="Proteomes" id="UP000663879">
    <property type="component" value="Unassembled WGS sequence"/>
</dbReference>
<dbReference type="GO" id="GO:0006629">
    <property type="term" value="P:lipid metabolic process"/>
    <property type="evidence" value="ECO:0007669"/>
    <property type="project" value="InterPro"/>
</dbReference>
<dbReference type="PANTHER" id="PTHR45856:SF24">
    <property type="entry name" value="FUNGAL LIPASE-LIKE DOMAIN-CONTAINING PROTEIN"/>
    <property type="match status" value="1"/>
</dbReference>
<dbReference type="Gene3D" id="3.40.50.300">
    <property type="entry name" value="P-loop containing nucleotide triphosphate hydrolases"/>
    <property type="match status" value="1"/>
</dbReference>
<accession>A0A813NSS2</accession>
<sequence length="907" mass="106235">MKFTERGDRNEIFLKSSIISLAVYENDPKKFLEENDEIRNIDHQIKEICCSQIEDKTNKKLYIGFRGNQNVKDLIEDSKIYSKISDINGRFHSGFYNHAQKVPKEYFIEKLQQGYELILTGHSLGAAVAANIVVYFLYRLDFTAQYAEKVIFIGFGCPSIADVYFKENVDQKFKKNFVFIKNENDIVVEIFEYISYLIHKNDQTNSSNLYKLINFINDILSYKTNISNVIEKCNQMKLLVGPMTQIVIPKYTHFGILYKLNRDKGLEEVIDFEFDKDYFSMIFTKPDKLINKIQDHFMRNYFRNLKDNQYFDDRIGIHQRNRILSINLNTDLNFEIKEENIINLKLIQMRDYTDLVLFIDKSIINIEYLVAIKLILCEKDNILSNNETVYFKDDVKVLDNDSIYFKFNFLNQKICDKNNNLKFRDFFFEFYSHFNSKPIEVIINSESNKFIKFMKPGSYQKHKLIDNMRFDLMYLQAAFYCHALERMDDLNQNFIDLKNDLLEIFESLDIILKEIWEEILEDERVYTENDLNEMKILVKNYFDVFGIKRVEFKDLSDKLKNKIFDPSFYQTLGYGASKVLGLIVGVAVGGTIVVAGTGIGGVLGLLVATGTGAPVAVEAGAEIQNKISNIIDKKRFPSNLDYDKVYEIIIKQSKQIKNDDYENQNLYFYEKSYDKEFVNHWSEEKDKFIFKLILLNKKLREILKKYYIFGSIGTKNAGKSKFVELITNQNTDSDTMNTTTKSKAYSMINENNELIYKEAVIIDYPHANSNSLDEKLEFYFTRFLLDHVYLIFEAEDNGADSNQTELINLVKTNNFSGFTILFNKSDRLFTSKNPNRITFENFKSVLTDNLIRNCKYLNLNVILFTCMDVEDGRLYEREITEMKDKGVILSDGLKRIVFAKIDSIKLI</sequence>
<reference evidence="2" key="1">
    <citation type="submission" date="2021-02" db="EMBL/GenBank/DDBJ databases">
        <authorList>
            <person name="Nowell W R."/>
        </authorList>
    </citation>
    <scope>NUCLEOTIDE SEQUENCE</scope>
    <source>
        <strain evidence="2">Ploen Becks lab</strain>
    </source>
</reference>
<name>A0A813NSS2_9BILA</name>
<dbReference type="InterPro" id="IPR029058">
    <property type="entry name" value="AB_hydrolase_fold"/>
</dbReference>
<dbReference type="Gene3D" id="3.40.50.1820">
    <property type="entry name" value="alpha/beta hydrolase"/>
    <property type="match status" value="1"/>
</dbReference>
<evidence type="ECO:0000259" key="1">
    <source>
        <dbReference type="Pfam" id="PF01764"/>
    </source>
</evidence>
<dbReference type="InterPro" id="IPR002921">
    <property type="entry name" value="Fungal_lipase-type"/>
</dbReference>
<evidence type="ECO:0000313" key="2">
    <source>
        <dbReference type="EMBL" id="CAF0742591.1"/>
    </source>
</evidence>
<keyword evidence="3" id="KW-1185">Reference proteome</keyword>
<dbReference type="EMBL" id="CAJNOC010000309">
    <property type="protein sequence ID" value="CAF0742591.1"/>
    <property type="molecule type" value="Genomic_DNA"/>
</dbReference>
<dbReference type="SUPFAM" id="SSF52540">
    <property type="entry name" value="P-loop containing nucleoside triphosphate hydrolases"/>
    <property type="match status" value="1"/>
</dbReference>
<dbReference type="Pfam" id="PF01764">
    <property type="entry name" value="Lipase_3"/>
    <property type="match status" value="1"/>
</dbReference>
<dbReference type="PANTHER" id="PTHR45856">
    <property type="entry name" value="ALPHA/BETA-HYDROLASES SUPERFAMILY PROTEIN"/>
    <property type="match status" value="1"/>
</dbReference>
<evidence type="ECO:0000313" key="3">
    <source>
        <dbReference type="Proteomes" id="UP000663879"/>
    </source>
</evidence>
<organism evidence="2 3">
    <name type="scientific">Brachionus calyciflorus</name>
    <dbReference type="NCBI Taxonomy" id="104777"/>
    <lineage>
        <taxon>Eukaryota</taxon>
        <taxon>Metazoa</taxon>
        <taxon>Spiralia</taxon>
        <taxon>Gnathifera</taxon>
        <taxon>Rotifera</taxon>
        <taxon>Eurotatoria</taxon>
        <taxon>Monogononta</taxon>
        <taxon>Pseudotrocha</taxon>
        <taxon>Ploima</taxon>
        <taxon>Brachionidae</taxon>
        <taxon>Brachionus</taxon>
    </lineage>
</organism>
<dbReference type="OrthoDB" id="10015228at2759"/>
<dbReference type="AlphaFoldDB" id="A0A813NSS2"/>
<dbReference type="InterPro" id="IPR027417">
    <property type="entry name" value="P-loop_NTPase"/>
</dbReference>
<dbReference type="CDD" id="cd00519">
    <property type="entry name" value="Lipase_3"/>
    <property type="match status" value="1"/>
</dbReference>
<feature type="domain" description="Fungal lipase-type" evidence="1">
    <location>
        <begin position="62"/>
        <end position="190"/>
    </location>
</feature>
<dbReference type="SUPFAM" id="SSF53474">
    <property type="entry name" value="alpha/beta-Hydrolases"/>
    <property type="match status" value="1"/>
</dbReference>
<protein>
    <recommendedName>
        <fullName evidence="1">Fungal lipase-type domain-containing protein</fullName>
    </recommendedName>
</protein>
<comment type="caution">
    <text evidence="2">The sequence shown here is derived from an EMBL/GenBank/DDBJ whole genome shotgun (WGS) entry which is preliminary data.</text>
</comment>
<proteinExistence type="predicted"/>
<dbReference type="InterPro" id="IPR051218">
    <property type="entry name" value="Sec_MonoDiacylglyc_Lipase"/>
</dbReference>